<dbReference type="Pfam" id="PF19607">
    <property type="entry name" value="DUF6112"/>
    <property type="match status" value="1"/>
</dbReference>
<gene>
    <name evidence="2" type="ORF">M6B22_07010</name>
</gene>
<reference evidence="2" key="1">
    <citation type="submission" date="2022-05" db="EMBL/GenBank/DDBJ databases">
        <title>Jatrophihabitans sp. SB3-54 whole genome sequence.</title>
        <authorList>
            <person name="Suh M.K."/>
            <person name="Eom M.K."/>
            <person name="Kim J.S."/>
            <person name="Kim H.S."/>
            <person name="Do H.E."/>
            <person name="Shin Y.K."/>
            <person name="Lee J.-S."/>
        </authorList>
    </citation>
    <scope>NUCLEOTIDE SEQUENCE</scope>
    <source>
        <strain evidence="2">SB3-54</strain>
    </source>
</reference>
<organism evidence="2 3">
    <name type="scientific">Jatrophihabitans cynanchi</name>
    <dbReference type="NCBI Taxonomy" id="2944128"/>
    <lineage>
        <taxon>Bacteria</taxon>
        <taxon>Bacillati</taxon>
        <taxon>Actinomycetota</taxon>
        <taxon>Actinomycetes</taxon>
        <taxon>Jatrophihabitantales</taxon>
        <taxon>Jatrophihabitantaceae</taxon>
        <taxon>Jatrophihabitans</taxon>
    </lineage>
</organism>
<feature type="transmembrane region" description="Helical" evidence="1">
    <location>
        <begin position="119"/>
        <end position="144"/>
    </location>
</feature>
<feature type="transmembrane region" description="Helical" evidence="1">
    <location>
        <begin position="156"/>
        <end position="182"/>
    </location>
</feature>
<feature type="transmembrane region" description="Helical" evidence="1">
    <location>
        <begin position="33"/>
        <end position="54"/>
    </location>
</feature>
<evidence type="ECO:0000313" key="3">
    <source>
        <dbReference type="Proteomes" id="UP001164693"/>
    </source>
</evidence>
<keyword evidence="1" id="KW-0472">Membrane</keyword>
<keyword evidence="1" id="KW-1133">Transmembrane helix</keyword>
<sequence>MSIATIVSAGPGVTVTPSNGPGYAAFQGLIGGLLAYAGLAAVAAVMLGGIGWGVGERLGFDRAGNAGKMGVIAGMALGFLVGAAVSLVNKFIDAGGGTGNLSIAANSANAPLYNTIKPVVGWLISYGGLAAVVAVVLGGIGWALGERMGMDRMSLVGKMGVFAGLGLALLTGACVALVNFMIGAGGGV</sequence>
<name>A0ABY7K5W3_9ACTN</name>
<protein>
    <submittedName>
        <fullName evidence="2">DUF6112 family protein</fullName>
    </submittedName>
</protein>
<keyword evidence="1" id="KW-0812">Transmembrane</keyword>
<evidence type="ECO:0000313" key="2">
    <source>
        <dbReference type="EMBL" id="WAX58506.1"/>
    </source>
</evidence>
<dbReference type="EMBL" id="CP097463">
    <property type="protein sequence ID" value="WAX58506.1"/>
    <property type="molecule type" value="Genomic_DNA"/>
</dbReference>
<feature type="transmembrane region" description="Helical" evidence="1">
    <location>
        <begin position="66"/>
        <end position="88"/>
    </location>
</feature>
<accession>A0ABY7K5W3</accession>
<proteinExistence type="predicted"/>
<evidence type="ECO:0000256" key="1">
    <source>
        <dbReference type="SAM" id="Phobius"/>
    </source>
</evidence>
<dbReference type="Proteomes" id="UP001164693">
    <property type="component" value="Chromosome"/>
</dbReference>
<keyword evidence="3" id="KW-1185">Reference proteome</keyword>
<dbReference type="InterPro" id="IPR046094">
    <property type="entry name" value="DUF6112"/>
</dbReference>
<dbReference type="RefSeq" id="WP_269445044.1">
    <property type="nucleotide sequence ID" value="NZ_CP097463.1"/>
</dbReference>